<dbReference type="PANTHER" id="PTHR35176:SF6">
    <property type="entry name" value="HEME OXYGENASE HI_0854-RELATED"/>
    <property type="match status" value="1"/>
</dbReference>
<accession>A0ABP2MPE3</accession>
<proteinExistence type="predicted"/>
<sequence>MNMTDEFLRLMRTQREIALATSADNTPHVRIVNFIYVPEEGRIYFATFADNAKVSEIAANPAVSFTTIPHDGGTTHVRAIGTAAQSTRSIFDLADAFAAKIPGYGETIDAAGDALILYEIVFRTAAVTVDMEHSGTVCL</sequence>
<evidence type="ECO:0000313" key="4">
    <source>
        <dbReference type="Proteomes" id="UP000003175"/>
    </source>
</evidence>
<organism evidence="3 4">
    <name type="scientific">Selenomonas noxia F0398</name>
    <dbReference type="NCBI Taxonomy" id="702437"/>
    <lineage>
        <taxon>Bacteria</taxon>
        <taxon>Bacillati</taxon>
        <taxon>Bacillota</taxon>
        <taxon>Negativicutes</taxon>
        <taxon>Selenomonadales</taxon>
        <taxon>Selenomonadaceae</taxon>
        <taxon>Selenomonas</taxon>
    </lineage>
</organism>
<dbReference type="InterPro" id="IPR052019">
    <property type="entry name" value="F420H2_bilvrd_red/Heme_oxyg"/>
</dbReference>
<dbReference type="EMBL" id="ADGH01000012">
    <property type="protein sequence ID" value="EHG24414.1"/>
    <property type="molecule type" value="Genomic_DNA"/>
</dbReference>
<dbReference type="InterPro" id="IPR055196">
    <property type="entry name" value="Putative_PNPOx_2"/>
</dbReference>
<dbReference type="Proteomes" id="UP000003175">
    <property type="component" value="Unassembled WGS sequence"/>
</dbReference>
<comment type="caution">
    <text evidence="3">The sequence shown here is derived from an EMBL/GenBank/DDBJ whole genome shotgun (WGS) entry which is preliminary data.</text>
</comment>
<evidence type="ECO:0000256" key="1">
    <source>
        <dbReference type="ARBA" id="ARBA00023002"/>
    </source>
</evidence>
<protein>
    <recommendedName>
        <fullName evidence="2">Pyridoxamine 5'-phosphate oxidase-like domain-containing protein</fullName>
    </recommendedName>
</protein>
<dbReference type="PANTHER" id="PTHR35176">
    <property type="entry name" value="HEME OXYGENASE HI_0854-RELATED"/>
    <property type="match status" value="1"/>
</dbReference>
<reference evidence="3 4" key="1">
    <citation type="submission" date="2011-08" db="EMBL/GenBank/DDBJ databases">
        <title>The Genome Sequence of Selenomonas noxia F0398.</title>
        <authorList>
            <consortium name="The Broad Institute Genome Sequencing Platform"/>
            <person name="Earl A."/>
            <person name="Ward D."/>
            <person name="Feldgarden M."/>
            <person name="Gevers D."/>
            <person name="Izard J."/>
            <person name="Ganesan A."/>
            <person name="Blanton J.M."/>
            <person name="Baranova O.V."/>
            <person name="Tanner A.C."/>
            <person name="Dewhirst F.E."/>
            <person name="Young S.K."/>
            <person name="Zeng Q."/>
            <person name="Gargeya S."/>
            <person name="Fitzgerald M."/>
            <person name="Haas B."/>
            <person name="Abouelleil A."/>
            <person name="Alvarado L."/>
            <person name="Arachchi H.M."/>
            <person name="Berlin A."/>
            <person name="Brown A."/>
            <person name="Chapman S.B."/>
            <person name="Chen Z."/>
            <person name="Dunbar C."/>
            <person name="Freedman E."/>
            <person name="Gearin G."/>
            <person name="Gellesch M."/>
            <person name="Goldberg J."/>
            <person name="Griggs A."/>
            <person name="Gujja S."/>
            <person name="Heiman D."/>
            <person name="Howarth C."/>
            <person name="Larson L."/>
            <person name="Lui A."/>
            <person name="MacDonald P.J.P."/>
            <person name="Montmayeur A."/>
            <person name="Murphy C."/>
            <person name="Neiman D."/>
            <person name="Pearson M."/>
            <person name="Priest M."/>
            <person name="Roberts A."/>
            <person name="Saif S."/>
            <person name="Shea T."/>
            <person name="Shenoy N."/>
            <person name="Sisk P."/>
            <person name="Stolte C."/>
            <person name="Sykes S."/>
            <person name="Wortman J."/>
            <person name="Nusbaum C."/>
            <person name="Birren B."/>
        </authorList>
    </citation>
    <scope>NUCLEOTIDE SEQUENCE [LARGE SCALE GENOMIC DNA]</scope>
    <source>
        <strain evidence="3 4">F0398</strain>
    </source>
</reference>
<dbReference type="RefSeq" id="WP_006696527.1">
    <property type="nucleotide sequence ID" value="NZ_JH376859.1"/>
</dbReference>
<feature type="domain" description="Pyridoxamine 5'-phosphate oxidase-like" evidence="2">
    <location>
        <begin position="12"/>
        <end position="131"/>
    </location>
</feature>
<gene>
    <name evidence="3" type="ORF">HMPREF9432_01264</name>
</gene>
<dbReference type="Pfam" id="PF22696">
    <property type="entry name" value="Putative_PNPOx_2"/>
    <property type="match status" value="1"/>
</dbReference>
<dbReference type="SUPFAM" id="SSF50475">
    <property type="entry name" value="FMN-binding split barrel"/>
    <property type="match status" value="1"/>
</dbReference>
<keyword evidence="1" id="KW-0560">Oxidoreductase</keyword>
<dbReference type="InterPro" id="IPR012349">
    <property type="entry name" value="Split_barrel_FMN-bd"/>
</dbReference>
<evidence type="ECO:0000313" key="3">
    <source>
        <dbReference type="EMBL" id="EHG24414.1"/>
    </source>
</evidence>
<evidence type="ECO:0000259" key="2">
    <source>
        <dbReference type="Pfam" id="PF22696"/>
    </source>
</evidence>
<keyword evidence="4" id="KW-1185">Reference proteome</keyword>
<dbReference type="Gene3D" id="2.30.110.10">
    <property type="entry name" value="Electron Transport, Fmn-binding Protein, Chain A"/>
    <property type="match status" value="1"/>
</dbReference>
<name>A0ABP2MPE3_9FIRM</name>